<evidence type="ECO:0000313" key="12">
    <source>
        <dbReference type="Proteomes" id="UP000030693"/>
    </source>
</evidence>
<keyword evidence="3" id="KW-0547">Nucleotide-binding</keyword>
<dbReference type="GO" id="GO:0005743">
    <property type="term" value="C:mitochondrial inner membrane"/>
    <property type="evidence" value="ECO:0007669"/>
    <property type="project" value="UniProtKB-SubCell"/>
</dbReference>
<dbReference type="InterPro" id="IPR027417">
    <property type="entry name" value="P-loop_NTPase"/>
</dbReference>
<dbReference type="EMBL" id="KB932201">
    <property type="protein sequence ID" value="KCV73306.1"/>
    <property type="molecule type" value="Genomic_DNA"/>
</dbReference>
<evidence type="ECO:0000313" key="11">
    <source>
        <dbReference type="EMBL" id="KCV73306.1"/>
    </source>
</evidence>
<keyword evidence="8" id="KW-0472">Membrane</keyword>
<evidence type="ECO:0000256" key="1">
    <source>
        <dbReference type="ARBA" id="ARBA00004273"/>
    </source>
</evidence>
<gene>
    <name evidence="11" type="ORF">H696_00847</name>
</gene>
<keyword evidence="7" id="KW-0496">Mitochondrion</keyword>
<dbReference type="GO" id="GO:0042645">
    <property type="term" value="C:mitochondrial nucleoid"/>
    <property type="evidence" value="ECO:0007669"/>
    <property type="project" value="UniProtKB-SubCell"/>
</dbReference>
<dbReference type="OrthoDB" id="199596at2759"/>
<dbReference type="AlphaFoldDB" id="A0A058ZH64"/>
<evidence type="ECO:0000256" key="5">
    <source>
        <dbReference type="ARBA" id="ARBA00022840"/>
    </source>
</evidence>
<organism evidence="11">
    <name type="scientific">Fonticula alba</name>
    <name type="common">Slime mold</name>
    <dbReference type="NCBI Taxonomy" id="691883"/>
    <lineage>
        <taxon>Eukaryota</taxon>
        <taxon>Rotosphaerida</taxon>
        <taxon>Fonticulaceae</taxon>
        <taxon>Fonticula</taxon>
    </lineage>
</organism>
<dbReference type="eggNOG" id="KOG0742">
    <property type="taxonomic scope" value="Eukaryota"/>
</dbReference>
<dbReference type="InterPro" id="IPR021911">
    <property type="entry name" value="ATAD3_N"/>
</dbReference>
<dbReference type="InterPro" id="IPR003959">
    <property type="entry name" value="ATPase_AAA_core"/>
</dbReference>
<evidence type="ECO:0000256" key="8">
    <source>
        <dbReference type="ARBA" id="ARBA00023136"/>
    </source>
</evidence>
<dbReference type="RefSeq" id="XP_009493007.1">
    <property type="nucleotide sequence ID" value="XM_009494732.1"/>
</dbReference>
<evidence type="ECO:0000256" key="4">
    <source>
        <dbReference type="ARBA" id="ARBA00022792"/>
    </source>
</evidence>
<dbReference type="Proteomes" id="UP000030693">
    <property type="component" value="Unassembled WGS sequence"/>
</dbReference>
<keyword evidence="6" id="KW-0175">Coiled coil</keyword>
<reference evidence="11" key="1">
    <citation type="submission" date="2013-04" db="EMBL/GenBank/DDBJ databases">
        <title>The Genome Sequence of Fonticula alba ATCC 38817.</title>
        <authorList>
            <consortium name="The Broad Institute Genomics Platform"/>
            <person name="Russ C."/>
            <person name="Cuomo C."/>
            <person name="Burger G."/>
            <person name="Gray M.W."/>
            <person name="Holland P.W.H."/>
            <person name="King N."/>
            <person name="Lang F.B.F."/>
            <person name="Roger A.J."/>
            <person name="Ruiz-Trillo I."/>
            <person name="Brown M."/>
            <person name="Walker B."/>
            <person name="Young S."/>
            <person name="Zeng Q."/>
            <person name="Gargeya S."/>
            <person name="Fitzgerald M."/>
            <person name="Haas B."/>
            <person name="Abouelleil A."/>
            <person name="Allen A.W."/>
            <person name="Alvarado L."/>
            <person name="Arachchi H.M."/>
            <person name="Berlin A.M."/>
            <person name="Chapman S.B."/>
            <person name="Gainer-Dewar J."/>
            <person name="Goldberg J."/>
            <person name="Griggs A."/>
            <person name="Gujja S."/>
            <person name="Hansen M."/>
            <person name="Howarth C."/>
            <person name="Imamovic A."/>
            <person name="Ireland A."/>
            <person name="Larimer J."/>
            <person name="McCowan C."/>
            <person name="Murphy C."/>
            <person name="Pearson M."/>
            <person name="Poon T.W."/>
            <person name="Priest M."/>
            <person name="Roberts A."/>
            <person name="Saif S."/>
            <person name="Shea T."/>
            <person name="Sisk P."/>
            <person name="Sykes S."/>
            <person name="Wortman J."/>
            <person name="Nusbaum C."/>
            <person name="Birren B."/>
        </authorList>
    </citation>
    <scope>NUCLEOTIDE SEQUENCE [LARGE SCALE GENOMIC DNA]</scope>
    <source>
        <strain evidence="11">ATCC 38817</strain>
    </source>
</reference>
<dbReference type="GO" id="GO:0007005">
    <property type="term" value="P:mitochondrion organization"/>
    <property type="evidence" value="ECO:0007669"/>
    <property type="project" value="TreeGrafter"/>
</dbReference>
<dbReference type="GO" id="GO:0005524">
    <property type="term" value="F:ATP binding"/>
    <property type="evidence" value="ECO:0007669"/>
    <property type="project" value="UniProtKB-KW"/>
</dbReference>
<sequence>MANSKYSGPLSELYQETIITKSAEEALMIDQQRVQMAAADVQGIPRVHEQHRKSLEIGTEAYAQALQRENQLEEQHLQNRIASERALALERLRREEHSAQRQEDLRRRTLQHEQELYRETEMQKVAAETQGRIMQERVNEDLHRDLMLLEQRERRETESKLMRQKITDIADEAFDFLSDPRRTTNLVVGVTAVLALVFATRASMSVVSSVIVKRMNTPALVRDSSRSSLLSLLKPRQEGAPKVSLLSRALNTMRGQTASPLSLTAPVLNESERERLSVLSVATRNSRKNAAPLRNVLLYGPPGTGKTMFAKDLAKNTGMDYAIIAGGDILPLGGQAVTELHDLFAWADRSKKGTIIFIDEAEAFLRRRDTNTASEDVRAALNTTLALTGENSQRHMLILATNQPSQLDAAILDRMDELVHFDLPEEQARREIFDRYYRMYVTEAHTNNFRVQPIPKGKLPRPIDTSEIIPEMRELMLAHLTGLSGRAISKFCSTLQARAYATPGNKLTRAAVEEVLDHLNEQEGRKLDWGIGEESDVATGGVAAAPPANANSTGNTA</sequence>
<evidence type="ECO:0000256" key="3">
    <source>
        <dbReference type="ARBA" id="ARBA00022741"/>
    </source>
</evidence>
<keyword evidence="12" id="KW-1185">Reference proteome</keyword>
<dbReference type="Pfam" id="PF00004">
    <property type="entry name" value="AAA"/>
    <property type="match status" value="1"/>
</dbReference>
<dbReference type="PANTHER" id="PTHR23075:SF0">
    <property type="entry name" value="ATPASE FAMILY AAA DOMAIN-CONTAINING PROTEIN 3"/>
    <property type="match status" value="1"/>
</dbReference>
<dbReference type="Gene3D" id="3.40.50.300">
    <property type="entry name" value="P-loop containing nucleotide triphosphate hydrolases"/>
    <property type="match status" value="1"/>
</dbReference>
<evidence type="ECO:0000259" key="10">
    <source>
        <dbReference type="SMART" id="SM00382"/>
    </source>
</evidence>
<dbReference type="OMA" id="HMSESQR"/>
<dbReference type="GO" id="GO:0016887">
    <property type="term" value="F:ATP hydrolysis activity"/>
    <property type="evidence" value="ECO:0007669"/>
    <property type="project" value="InterPro"/>
</dbReference>
<dbReference type="GO" id="GO:0008270">
    <property type="term" value="F:zinc ion binding"/>
    <property type="evidence" value="ECO:0007669"/>
    <property type="project" value="TreeGrafter"/>
</dbReference>
<name>A0A058ZH64_FONAL</name>
<protein>
    <recommendedName>
        <fullName evidence="10">AAA+ ATPase domain-containing protein</fullName>
    </recommendedName>
</protein>
<comment type="subcellular location">
    <subcellularLocation>
        <location evidence="1">Mitochondrion inner membrane</location>
    </subcellularLocation>
    <subcellularLocation>
        <location evidence="2">Mitochondrion matrix</location>
        <location evidence="2">Mitochondrion nucleoid</location>
    </subcellularLocation>
</comment>
<dbReference type="SMART" id="SM00382">
    <property type="entry name" value="AAA"/>
    <property type="match status" value="1"/>
</dbReference>
<evidence type="ECO:0000256" key="7">
    <source>
        <dbReference type="ARBA" id="ARBA00023128"/>
    </source>
</evidence>
<keyword evidence="4" id="KW-0999">Mitochondrion inner membrane</keyword>
<keyword evidence="9" id="KW-1135">Mitochondrion nucleoid</keyword>
<dbReference type="PANTHER" id="PTHR23075">
    <property type="entry name" value="PUTATIVE ATP-ASE"/>
    <property type="match status" value="1"/>
</dbReference>
<feature type="domain" description="AAA+ ATPase" evidence="10">
    <location>
        <begin position="292"/>
        <end position="425"/>
    </location>
</feature>
<dbReference type="Pfam" id="PF12037">
    <property type="entry name" value="ATAD3_N"/>
    <property type="match status" value="1"/>
</dbReference>
<dbReference type="GeneID" id="20525572"/>
<evidence type="ECO:0000256" key="6">
    <source>
        <dbReference type="ARBA" id="ARBA00023054"/>
    </source>
</evidence>
<proteinExistence type="predicted"/>
<evidence type="ECO:0000256" key="9">
    <source>
        <dbReference type="ARBA" id="ARBA00023271"/>
    </source>
</evidence>
<evidence type="ECO:0000256" key="2">
    <source>
        <dbReference type="ARBA" id="ARBA00004436"/>
    </source>
</evidence>
<keyword evidence="5" id="KW-0067">ATP-binding</keyword>
<dbReference type="STRING" id="691883.A0A058ZH64"/>
<dbReference type="InterPro" id="IPR003593">
    <property type="entry name" value="AAA+_ATPase"/>
</dbReference>
<accession>A0A058ZH64</accession>
<dbReference type="SUPFAM" id="SSF52540">
    <property type="entry name" value="P-loop containing nucleoside triphosphate hydrolases"/>
    <property type="match status" value="1"/>
</dbReference>